<keyword evidence="3" id="KW-1185">Reference proteome</keyword>
<evidence type="ECO:0008006" key="4">
    <source>
        <dbReference type="Google" id="ProtNLM"/>
    </source>
</evidence>
<sequence>MKKLLAVMLFALGAVSASGAYAALGNGDAQRVTRAEAAAMGLNKSAYYLVYNTEDMARLDDQIIKNLENRSAEYYSVVYFVPRRNKDHYQAMVTEYKE</sequence>
<reference evidence="2 3" key="1">
    <citation type="submission" date="2012-12" db="EMBL/GenBank/DDBJ databases">
        <title>Genome Assembly of Photobacterium sp. AK15.</title>
        <authorList>
            <person name="Khatri I."/>
            <person name="Vaidya B."/>
            <person name="Srinivas T.N.R."/>
            <person name="Subramanian S."/>
            <person name="Pinnaka A."/>
        </authorList>
    </citation>
    <scope>NUCLEOTIDE SEQUENCE [LARGE SCALE GENOMIC DNA]</scope>
    <source>
        <strain evidence="2 3">AK15</strain>
    </source>
</reference>
<dbReference type="PATRIC" id="fig|1056511.3.peg.4247"/>
<accession>L8J7W2</accession>
<gene>
    <name evidence="2" type="ORF">C942_03323</name>
</gene>
<evidence type="ECO:0000313" key="2">
    <source>
        <dbReference type="EMBL" id="ELR63654.1"/>
    </source>
</evidence>
<evidence type="ECO:0000256" key="1">
    <source>
        <dbReference type="SAM" id="SignalP"/>
    </source>
</evidence>
<protein>
    <recommendedName>
        <fullName evidence="4">YdgH/BhsA/McbA-like domain-containing protein</fullName>
    </recommendedName>
</protein>
<dbReference type="EMBL" id="AMZO01000036">
    <property type="protein sequence ID" value="ELR63654.1"/>
    <property type="molecule type" value="Genomic_DNA"/>
</dbReference>
<comment type="caution">
    <text evidence="2">The sequence shown here is derived from an EMBL/GenBank/DDBJ whole genome shotgun (WGS) entry which is preliminary data.</text>
</comment>
<feature type="chain" id="PRO_5003993408" description="YdgH/BhsA/McbA-like domain-containing protein" evidence="1">
    <location>
        <begin position="23"/>
        <end position="98"/>
    </location>
</feature>
<dbReference type="AlphaFoldDB" id="L8J7W2"/>
<name>L8J7W2_9GAMM</name>
<proteinExistence type="predicted"/>
<dbReference type="Proteomes" id="UP000011134">
    <property type="component" value="Unassembled WGS sequence"/>
</dbReference>
<organism evidence="2 3">
    <name type="scientific">Photobacterium marinum</name>
    <dbReference type="NCBI Taxonomy" id="1056511"/>
    <lineage>
        <taxon>Bacteria</taxon>
        <taxon>Pseudomonadati</taxon>
        <taxon>Pseudomonadota</taxon>
        <taxon>Gammaproteobacteria</taxon>
        <taxon>Vibrionales</taxon>
        <taxon>Vibrionaceae</taxon>
        <taxon>Photobacterium</taxon>
    </lineage>
</organism>
<dbReference type="RefSeq" id="WP_007469936.1">
    <property type="nucleotide sequence ID" value="NZ_AMZO01000036.1"/>
</dbReference>
<evidence type="ECO:0000313" key="3">
    <source>
        <dbReference type="Proteomes" id="UP000011134"/>
    </source>
</evidence>
<feature type="signal peptide" evidence="1">
    <location>
        <begin position="1"/>
        <end position="22"/>
    </location>
</feature>
<keyword evidence="1" id="KW-0732">Signal</keyword>